<evidence type="ECO:0000313" key="2">
    <source>
        <dbReference type="Proteomes" id="UP001244640"/>
    </source>
</evidence>
<dbReference type="RefSeq" id="WP_307187682.1">
    <property type="nucleotide sequence ID" value="NZ_JAUTBA010000001.1"/>
</dbReference>
<dbReference type="Proteomes" id="UP001244640">
    <property type="component" value="Unassembled WGS sequence"/>
</dbReference>
<dbReference type="InterPro" id="IPR025935">
    <property type="entry name" value="AbiH"/>
</dbReference>
<protein>
    <recommendedName>
        <fullName evidence="3">Bacteriophage abortive infection AbiH</fullName>
    </recommendedName>
</protein>
<evidence type="ECO:0008006" key="3">
    <source>
        <dbReference type="Google" id="ProtNLM"/>
    </source>
</evidence>
<comment type="caution">
    <text evidence="1">The sequence shown here is derived from an EMBL/GenBank/DDBJ whole genome shotgun (WGS) entry which is preliminary data.</text>
</comment>
<organism evidence="1 2">
    <name type="scientific">Sphingobacterium zeae</name>
    <dbReference type="NCBI Taxonomy" id="1776859"/>
    <lineage>
        <taxon>Bacteria</taxon>
        <taxon>Pseudomonadati</taxon>
        <taxon>Bacteroidota</taxon>
        <taxon>Sphingobacteriia</taxon>
        <taxon>Sphingobacteriales</taxon>
        <taxon>Sphingobacteriaceae</taxon>
        <taxon>Sphingobacterium</taxon>
    </lineage>
</organism>
<proteinExistence type="predicted"/>
<sequence>MIKDERINKIFLIGNGFDLAHRLPTRYIDFITWYLKDCCFKAIEKGYYKDDCLTVKINLGIFHNGILSVERELDRCFESKEIWEFITVHSPGLITFTGEHRGRYDHSWTIKIDPVNEFSSNLFFNCRNADWSGIEYEINRIMLKQQATLAKSRTLIMIDRKTDARYVEALKEIKQLNLSVYHLKAKLIEYLKLNNEPEESKHELMSNKNRVDWGKKYYKNANGQVFCADVQYFGNKWELNRNVLFLNFNYTTYFEDKIVKNLKSEFKDNFTYFQTIYIHGDLNQPTDEIVFGVGDENKEIYSEIESLYDDDWLVPLKSFHYFRNTKYQELLGFIGKGDYEIYVIGHSCSTTDRTLLNMLFESDACKRIHVYHYSGIDSYLTSAYNIARNFNDKVRLRRVLQPFNEKLSTKS</sequence>
<dbReference type="EMBL" id="JAUTBA010000001">
    <property type="protein sequence ID" value="MDQ1152372.1"/>
    <property type="molecule type" value="Genomic_DNA"/>
</dbReference>
<dbReference type="Pfam" id="PF14253">
    <property type="entry name" value="AbiH"/>
    <property type="match status" value="1"/>
</dbReference>
<accession>A0ABU0UBX7</accession>
<gene>
    <name evidence="1" type="ORF">QE382_004356</name>
</gene>
<name>A0ABU0UBX7_9SPHI</name>
<reference evidence="1 2" key="1">
    <citation type="submission" date="2023-07" db="EMBL/GenBank/DDBJ databases">
        <title>Functional and genomic diversity of the sorghum phyllosphere microbiome.</title>
        <authorList>
            <person name="Shade A."/>
        </authorList>
    </citation>
    <scope>NUCLEOTIDE SEQUENCE [LARGE SCALE GENOMIC DNA]</scope>
    <source>
        <strain evidence="1 2">SORGH_AS_0892</strain>
    </source>
</reference>
<keyword evidence="2" id="KW-1185">Reference proteome</keyword>
<evidence type="ECO:0000313" key="1">
    <source>
        <dbReference type="EMBL" id="MDQ1152372.1"/>
    </source>
</evidence>